<evidence type="ECO:0000256" key="1">
    <source>
        <dbReference type="SAM" id="MobiDB-lite"/>
    </source>
</evidence>
<dbReference type="OrthoDB" id="2013327at2759"/>
<proteinExistence type="predicted"/>
<protein>
    <submittedName>
        <fullName evidence="2">Uncharacterized protein</fullName>
    </submittedName>
</protein>
<organism evidence="2 3">
    <name type="scientific">Cocos nucifera</name>
    <name type="common">Coconut palm</name>
    <dbReference type="NCBI Taxonomy" id="13894"/>
    <lineage>
        <taxon>Eukaryota</taxon>
        <taxon>Viridiplantae</taxon>
        <taxon>Streptophyta</taxon>
        <taxon>Embryophyta</taxon>
        <taxon>Tracheophyta</taxon>
        <taxon>Spermatophyta</taxon>
        <taxon>Magnoliopsida</taxon>
        <taxon>Liliopsida</taxon>
        <taxon>Arecaceae</taxon>
        <taxon>Arecoideae</taxon>
        <taxon>Cocoseae</taxon>
        <taxon>Attaleinae</taxon>
        <taxon>Cocos</taxon>
    </lineage>
</organism>
<accession>A0A8K0IYS5</accession>
<dbReference type="SUPFAM" id="SSF54928">
    <property type="entry name" value="RNA-binding domain, RBD"/>
    <property type="match status" value="1"/>
</dbReference>
<dbReference type="AlphaFoldDB" id="A0A8K0IYS5"/>
<dbReference type="PANTHER" id="PTHR48167">
    <property type="entry name" value="EXPRESSED PROTEIN"/>
    <property type="match status" value="1"/>
</dbReference>
<evidence type="ECO:0000313" key="3">
    <source>
        <dbReference type="Proteomes" id="UP000797356"/>
    </source>
</evidence>
<name>A0A8K0IYS5_COCNU</name>
<dbReference type="InterPro" id="IPR035979">
    <property type="entry name" value="RBD_domain_sf"/>
</dbReference>
<dbReference type="EMBL" id="CM017887">
    <property type="protein sequence ID" value="KAG1371626.1"/>
    <property type="molecule type" value="Genomic_DNA"/>
</dbReference>
<sequence length="225" mass="25759">MSKLRLLGSALKPRVLTPNPVPRFPLMRSLSTTEGESQDSSNDPHDSSNDPFLQPPNEGLVFGRLTGIGRNTLKTDVIHFFEGCNLSTDDVKVEYNREYYPVGMLLQFPSRSLFDMAMRQTIRKGRLYKIEKADRSQWDLTRSYEGKAVLLQGIPRNALQEDVDRFLHGCNYDPSTFQTFVRPGFPDPMRFALVHFPTRNDAMNAFCTKNRSFCLNNSITMRVLQ</sequence>
<reference evidence="2" key="2">
    <citation type="submission" date="2019-07" db="EMBL/GenBank/DDBJ databases">
        <authorList>
            <person name="Yang Y."/>
            <person name="Bocs S."/>
            <person name="Baudouin L."/>
        </authorList>
    </citation>
    <scope>NUCLEOTIDE SEQUENCE</scope>
    <source>
        <tissue evidence="2">Spear leaf of Hainan Tall coconut</tissue>
    </source>
</reference>
<evidence type="ECO:0000313" key="2">
    <source>
        <dbReference type="EMBL" id="KAG1371626.1"/>
    </source>
</evidence>
<reference evidence="2" key="1">
    <citation type="journal article" date="2017" name="Gigascience">
        <title>The genome draft of coconut (Cocos nucifera).</title>
        <authorList>
            <person name="Xiao Y."/>
            <person name="Xu P."/>
            <person name="Fan H."/>
            <person name="Baudouin L."/>
            <person name="Xia W."/>
            <person name="Bocs S."/>
            <person name="Xu J."/>
            <person name="Li Q."/>
            <person name="Guo A."/>
            <person name="Zhou L."/>
            <person name="Li J."/>
            <person name="Wu Y."/>
            <person name="Ma Z."/>
            <person name="Armero A."/>
            <person name="Issali A.E."/>
            <person name="Liu N."/>
            <person name="Peng M."/>
            <person name="Yang Y."/>
        </authorList>
    </citation>
    <scope>NUCLEOTIDE SEQUENCE</scope>
    <source>
        <tissue evidence="2">Spear leaf of Hainan Tall coconut</tissue>
    </source>
</reference>
<feature type="region of interest" description="Disordered" evidence="1">
    <location>
        <begin position="22"/>
        <end position="56"/>
    </location>
</feature>
<keyword evidence="3" id="KW-1185">Reference proteome</keyword>
<comment type="caution">
    <text evidence="2">The sequence shown here is derived from an EMBL/GenBank/DDBJ whole genome shotgun (WGS) entry which is preliminary data.</text>
</comment>
<dbReference type="Proteomes" id="UP000797356">
    <property type="component" value="Chromosome 16"/>
</dbReference>
<dbReference type="GO" id="GO:0003676">
    <property type="term" value="F:nucleic acid binding"/>
    <property type="evidence" value="ECO:0007669"/>
    <property type="project" value="InterPro"/>
</dbReference>
<dbReference type="PANTHER" id="PTHR48167:SF2">
    <property type="entry name" value="EXPRESSED PROTEIN"/>
    <property type="match status" value="1"/>
</dbReference>
<gene>
    <name evidence="2" type="ORF">COCNU_16G007200</name>
</gene>